<dbReference type="RefSeq" id="WP_066482081.1">
    <property type="nucleotide sequence ID" value="NZ_CP014639.1"/>
</dbReference>
<feature type="active site" description="Schiff-base intermediate with substrate; via pyruvic acid; for decarboxylase activity" evidence="11">
    <location>
        <position position="258"/>
    </location>
</feature>
<dbReference type="AlphaFoldDB" id="A0A1A9HXI3"/>
<dbReference type="NCBIfam" id="TIGR00163">
    <property type="entry name" value="PS_decarb"/>
    <property type="match status" value="1"/>
</dbReference>
<dbReference type="GO" id="GO:0006646">
    <property type="term" value="P:phosphatidylethanolamine biosynthetic process"/>
    <property type="evidence" value="ECO:0007669"/>
    <property type="project" value="UniProtKB-UniRule"/>
</dbReference>
<dbReference type="PANTHER" id="PTHR10067">
    <property type="entry name" value="PHOSPHATIDYLSERINE DECARBOXYLASE"/>
    <property type="match status" value="1"/>
</dbReference>
<keyword evidence="6 11" id="KW-0865">Zymogen</keyword>
<keyword evidence="10 11" id="KW-0670">Pyruvate</keyword>
<feature type="modified residue" description="Pyruvic acid (Ser); by autocatalysis" evidence="11">
    <location>
        <position position="258"/>
    </location>
</feature>
<dbReference type="OrthoDB" id="9802030at2"/>
<keyword evidence="3 11" id="KW-0210">Decarboxylase</keyword>
<dbReference type="GO" id="GO:0005886">
    <property type="term" value="C:plasma membrane"/>
    <property type="evidence" value="ECO:0007669"/>
    <property type="project" value="UniProtKB-SubCell"/>
</dbReference>
<comment type="pathway">
    <text evidence="11">Phospholipid metabolism; phosphatidylethanolamine biosynthesis; phosphatidylethanolamine from CDP-diacylglycerol: step 2/2.</text>
</comment>
<evidence type="ECO:0000256" key="4">
    <source>
        <dbReference type="ARBA" id="ARBA00023098"/>
    </source>
</evidence>
<evidence type="ECO:0000256" key="6">
    <source>
        <dbReference type="ARBA" id="ARBA00023145"/>
    </source>
</evidence>
<keyword evidence="5 11" id="KW-0472">Membrane</keyword>
<dbReference type="NCBIfam" id="NF001941">
    <property type="entry name" value="PRK00723.1"/>
    <property type="match status" value="1"/>
</dbReference>
<feature type="site" description="Cleavage (non-hydrolytic); by autocatalysis" evidence="11">
    <location>
        <begin position="257"/>
        <end position="258"/>
    </location>
</feature>
<evidence type="ECO:0000256" key="3">
    <source>
        <dbReference type="ARBA" id="ARBA00022793"/>
    </source>
</evidence>
<comment type="pathway">
    <text evidence="1">Lipid metabolism.</text>
</comment>
<comment type="function">
    <text evidence="11">Catalyzes the formation of phosphatidylethanolamine (PtdEtn) from phosphatidylserine (PtdSer).</text>
</comment>
<dbReference type="PATRIC" id="fig|1806891.3.peg.456"/>
<proteinExistence type="inferred from homology"/>
<feature type="active site" description="Charge relay system; for autoendoproteolytic cleavage activity" evidence="11">
    <location>
        <position position="171"/>
    </location>
</feature>
<keyword evidence="7 11" id="KW-0594">Phospholipid biosynthesis</keyword>
<feature type="active site" description="Charge relay system; for autoendoproteolytic cleavage activity" evidence="11">
    <location>
        <position position="115"/>
    </location>
</feature>
<comment type="catalytic activity">
    <reaction evidence="11">
        <text>a 1,2-diacyl-sn-glycero-3-phospho-L-serine + H(+) = a 1,2-diacyl-sn-glycero-3-phosphoethanolamine + CO2</text>
        <dbReference type="Rhea" id="RHEA:20828"/>
        <dbReference type="ChEBI" id="CHEBI:15378"/>
        <dbReference type="ChEBI" id="CHEBI:16526"/>
        <dbReference type="ChEBI" id="CHEBI:57262"/>
        <dbReference type="ChEBI" id="CHEBI:64612"/>
        <dbReference type="EC" id="4.1.1.65"/>
    </reaction>
</comment>
<protein>
    <recommendedName>
        <fullName evidence="11">Phosphatidylserine decarboxylase proenzyme</fullName>
        <ecNumber evidence="11">4.1.1.65</ecNumber>
    </recommendedName>
    <component>
        <recommendedName>
            <fullName evidence="11">Phosphatidylserine decarboxylase alpha chain</fullName>
        </recommendedName>
    </component>
    <component>
        <recommendedName>
            <fullName evidence="11">Phosphatidylserine decarboxylase beta chain</fullName>
        </recommendedName>
    </component>
</protein>
<evidence type="ECO:0000256" key="11">
    <source>
        <dbReference type="HAMAP-Rule" id="MF_00663"/>
    </source>
</evidence>
<gene>
    <name evidence="11" type="primary">psd</name>
    <name evidence="12" type="ORF">Cs308_0465</name>
</gene>
<feature type="chain" id="PRO_5023328375" description="Phosphatidylserine decarboxylase alpha chain" evidence="11">
    <location>
        <begin position="258"/>
        <end position="299"/>
    </location>
</feature>
<evidence type="ECO:0000256" key="2">
    <source>
        <dbReference type="ARBA" id="ARBA00022516"/>
    </source>
</evidence>
<evidence type="ECO:0000256" key="5">
    <source>
        <dbReference type="ARBA" id="ARBA00023136"/>
    </source>
</evidence>
<evidence type="ECO:0000256" key="9">
    <source>
        <dbReference type="ARBA" id="ARBA00023264"/>
    </source>
</evidence>
<feature type="active site" description="Charge relay system; for autoendoproteolytic cleavage activity" evidence="11">
    <location>
        <position position="258"/>
    </location>
</feature>
<dbReference type="GO" id="GO:0004609">
    <property type="term" value="F:phosphatidylserine decarboxylase activity"/>
    <property type="evidence" value="ECO:0007669"/>
    <property type="project" value="UniProtKB-UniRule"/>
</dbReference>
<keyword evidence="8 11" id="KW-0456">Lyase</keyword>
<keyword evidence="11" id="KW-1003">Cell membrane</keyword>
<evidence type="ECO:0000313" key="12">
    <source>
        <dbReference type="EMBL" id="ANH78636.1"/>
    </source>
</evidence>
<comment type="PTM">
    <text evidence="11">Is synthesized initially as an inactive proenzyme. Formation of the active enzyme involves a self-maturation process in which the active site pyruvoyl group is generated from an internal serine residue via an autocatalytic post-translational modification. Two non-identical subunits are generated from the proenzyme in this reaction, and the pyruvate is formed at the N-terminus of the alpha chain, which is derived from the carboxyl end of the proenzyme. The autoendoproteolytic cleavage occurs by a canonical serine protease mechanism, in which the side chain hydroxyl group of the serine supplies its oxygen atom to form the C-terminus of the beta chain, while the remainder of the serine residue undergoes an oxidative deamination to produce ammonia and the pyruvoyl prosthetic group on the alpha chain. During this reaction, the Ser that is part of the protease active site of the proenzyme becomes the pyruvoyl prosthetic group, which constitutes an essential element of the active site of the mature decarboxylase.</text>
</comment>
<dbReference type="KEGG" id="csaz:Cs308_0465"/>
<evidence type="ECO:0000256" key="10">
    <source>
        <dbReference type="ARBA" id="ARBA00023317"/>
    </source>
</evidence>
<sequence length="299" mass="34519">MQKPKYIDRITGERVTEPIFYEKTMMFLYNSKLGRWLAGFFSTHPIFSRIYGWVQKQSWTRGKIRPFVQQYNISEEESVKPVSAYTSFNDFFTRKLKRKARPIFPGDNVCITPADGRYLIYSNASEFDEFVIKSKRFSLSKLLGDNQLVKLYAQGSMVFIRLAPFDYHRFHFPCDCLPQQTRCINGSLFSVHPLAIKDNFILFCENKRTATLLETKGFGNILYLEVGAMNIGSITQTFSPNQSYCKGAEKGFFSFGGSTIILLFLPNVIRFDEDLLKNSRMGLETRCLMGQSLGRSQRE</sequence>
<dbReference type="InterPro" id="IPR003817">
    <property type="entry name" value="PS_Dcarbxylase"/>
</dbReference>
<evidence type="ECO:0000256" key="7">
    <source>
        <dbReference type="ARBA" id="ARBA00023209"/>
    </source>
</evidence>
<keyword evidence="4 11" id="KW-0443">Lipid metabolism</keyword>
<keyword evidence="2 11" id="KW-0444">Lipid biosynthesis</keyword>
<dbReference type="Pfam" id="PF02666">
    <property type="entry name" value="PS_Dcarbxylase"/>
    <property type="match status" value="1"/>
</dbReference>
<comment type="subcellular location">
    <subcellularLocation>
        <location evidence="11">Cell membrane</location>
        <topology evidence="11">Peripheral membrane protein</topology>
    </subcellularLocation>
</comment>
<evidence type="ECO:0000256" key="1">
    <source>
        <dbReference type="ARBA" id="ARBA00005189"/>
    </source>
</evidence>
<dbReference type="InterPro" id="IPR033179">
    <property type="entry name" value="PSD_type2_pro"/>
</dbReference>
<comment type="similarity">
    <text evidence="11">Belongs to the phosphatidylserine decarboxylase family. PSD-B subfamily. Prokaryotic type II sub-subfamily.</text>
</comment>
<accession>A0A1A9HXI3</accession>
<keyword evidence="9 11" id="KW-1208">Phospholipid metabolism</keyword>
<name>A0A1A9HXI3_9CHLA</name>
<dbReference type="Proteomes" id="UP000078162">
    <property type="component" value="Chromosome"/>
</dbReference>
<dbReference type="PANTHER" id="PTHR10067:SF17">
    <property type="entry name" value="PHOSPHATIDYLSERINE DECARBOXYLASE PROENZYME 2"/>
    <property type="match status" value="1"/>
</dbReference>
<dbReference type="InterPro" id="IPR033177">
    <property type="entry name" value="PSD-B"/>
</dbReference>
<dbReference type="UniPathway" id="UPA00558">
    <property type="reaction ID" value="UER00616"/>
</dbReference>
<keyword evidence="13" id="KW-1185">Reference proteome</keyword>
<dbReference type="HAMAP" id="MF_00663">
    <property type="entry name" value="PS_decarb_PSD_B_type2"/>
    <property type="match status" value="1"/>
</dbReference>
<dbReference type="STRING" id="1806891.Cs308_0465"/>
<organism evidence="12 13">
    <name type="scientific">Candidatus Chlamydia sanziniae</name>
    <dbReference type="NCBI Taxonomy" id="1806891"/>
    <lineage>
        <taxon>Bacteria</taxon>
        <taxon>Pseudomonadati</taxon>
        <taxon>Chlamydiota</taxon>
        <taxon>Chlamydiia</taxon>
        <taxon>Chlamydiales</taxon>
        <taxon>Chlamydiaceae</taxon>
        <taxon>Chlamydia/Chlamydophila group</taxon>
        <taxon>Chlamydia</taxon>
    </lineage>
</organism>
<dbReference type="EC" id="4.1.1.65" evidence="11"/>
<reference evidence="12 13" key="1">
    <citation type="submission" date="2016-03" db="EMBL/GenBank/DDBJ databases">
        <title>Culture-independent genomics supports pathogen discovery for uncultivable bacteria within the genus Chlamydia.</title>
        <authorList>
            <person name="Taylor-Brown A."/>
            <person name="Bachmann N.L."/>
            <person name="Borel N."/>
            <person name="Polkinghorne A."/>
        </authorList>
    </citation>
    <scope>NUCLEOTIDE SEQUENCE [LARGE SCALE GENOMIC DNA]</scope>
    <source>
        <strain evidence="12 13">2742-308</strain>
    </source>
</reference>
<feature type="chain" id="PRO_5023328376" description="Phosphatidylserine decarboxylase beta chain" evidence="11">
    <location>
        <begin position="1"/>
        <end position="257"/>
    </location>
</feature>
<comment type="subunit">
    <text evidence="11">Heterodimer of a large membrane-associated beta subunit and a small pyruvoyl-containing alpha subunit.</text>
</comment>
<comment type="cofactor">
    <cofactor evidence="11">
        <name>pyruvate</name>
        <dbReference type="ChEBI" id="CHEBI:15361"/>
    </cofactor>
    <text evidence="11">Binds 1 pyruvoyl group covalently per subunit.</text>
</comment>
<dbReference type="EMBL" id="CP014639">
    <property type="protein sequence ID" value="ANH78636.1"/>
    <property type="molecule type" value="Genomic_DNA"/>
</dbReference>
<evidence type="ECO:0000256" key="8">
    <source>
        <dbReference type="ARBA" id="ARBA00023239"/>
    </source>
</evidence>
<evidence type="ECO:0000313" key="13">
    <source>
        <dbReference type="Proteomes" id="UP000078162"/>
    </source>
</evidence>